<dbReference type="SUPFAM" id="SSF56801">
    <property type="entry name" value="Acetyl-CoA synthetase-like"/>
    <property type="match status" value="1"/>
</dbReference>
<organism evidence="4 5">
    <name type="scientific">Armillaria borealis</name>
    <dbReference type="NCBI Taxonomy" id="47425"/>
    <lineage>
        <taxon>Eukaryota</taxon>
        <taxon>Fungi</taxon>
        <taxon>Dikarya</taxon>
        <taxon>Basidiomycota</taxon>
        <taxon>Agaricomycotina</taxon>
        <taxon>Agaricomycetes</taxon>
        <taxon>Agaricomycetidae</taxon>
        <taxon>Agaricales</taxon>
        <taxon>Marasmiineae</taxon>
        <taxon>Physalacriaceae</taxon>
        <taxon>Armillaria</taxon>
    </lineage>
</organism>
<dbReference type="Pfam" id="PF00501">
    <property type="entry name" value="AMP-binding"/>
    <property type="match status" value="1"/>
</dbReference>
<dbReference type="AlphaFoldDB" id="A0AA39MWR6"/>
<evidence type="ECO:0000313" key="5">
    <source>
        <dbReference type="Proteomes" id="UP001175226"/>
    </source>
</evidence>
<sequence>MPDFYSKVGKLPHVPDDLTLPQFILDHDHPIRPKRPKDIPWLVTDKSGRKIYLDEIQRRTNGLAVSLKERFSIELVQHLRLSKSGLIITHVDFLSTVCAAAREVGLSTKRIIVLLDQDSPSAVNHTEFVSVDDLIAQGSKSQKTVEDVKLAPGEGKIVQISHYAAIANILQIASLNKVNEEDGDWEKRRYRPGDACLGVLPFYHIYGLVLILHFNMFSAMSVVVVPKFNFKEMLQSIVKHRISSLMVVPPQVVLLCKDPIVINFDLSSVRVVLCAAAPLTAELYDQLGQLLPNIYIGQAYGSTEATGVVSMCPVQQKCGIFGGVLAPGVVGRVVKADGTVGDYDEEGELYIRTAAAATGYLNNDAATRDTFTDGWIRSGDLVKVDKNHEVIFIDRLKVRGFQVAPAELEGCILDHPFVGDVCVVGIPHAYSGEVPLAFVVLTKNGMKTGERDGSFAAVKSSIRKHVAENKASFKHLHQVEITDVIPKTPSGKLLRRELRDKARNLAQNAKL</sequence>
<dbReference type="InterPro" id="IPR025110">
    <property type="entry name" value="AMP-bd_C"/>
</dbReference>
<evidence type="ECO:0000259" key="3">
    <source>
        <dbReference type="Pfam" id="PF13193"/>
    </source>
</evidence>
<reference evidence="4" key="1">
    <citation type="submission" date="2023-06" db="EMBL/GenBank/DDBJ databases">
        <authorList>
            <consortium name="Lawrence Berkeley National Laboratory"/>
            <person name="Ahrendt S."/>
            <person name="Sahu N."/>
            <person name="Indic B."/>
            <person name="Wong-Bajracharya J."/>
            <person name="Merenyi Z."/>
            <person name="Ke H.-M."/>
            <person name="Monk M."/>
            <person name="Kocsube S."/>
            <person name="Drula E."/>
            <person name="Lipzen A."/>
            <person name="Balint B."/>
            <person name="Henrissat B."/>
            <person name="Andreopoulos B."/>
            <person name="Martin F.M."/>
            <person name="Harder C.B."/>
            <person name="Rigling D."/>
            <person name="Ford K.L."/>
            <person name="Foster G.D."/>
            <person name="Pangilinan J."/>
            <person name="Papanicolaou A."/>
            <person name="Barry K."/>
            <person name="LaButti K."/>
            <person name="Viragh M."/>
            <person name="Koriabine M."/>
            <person name="Yan M."/>
            <person name="Riley R."/>
            <person name="Champramary S."/>
            <person name="Plett K.L."/>
            <person name="Tsai I.J."/>
            <person name="Slot J."/>
            <person name="Sipos G."/>
            <person name="Plett J."/>
            <person name="Nagy L.G."/>
            <person name="Grigoriev I.V."/>
        </authorList>
    </citation>
    <scope>NUCLEOTIDE SEQUENCE</scope>
    <source>
        <strain evidence="4">FPL87.14</strain>
    </source>
</reference>
<dbReference type="InterPro" id="IPR042099">
    <property type="entry name" value="ANL_N_sf"/>
</dbReference>
<evidence type="ECO:0000256" key="1">
    <source>
        <dbReference type="SAM" id="Phobius"/>
    </source>
</evidence>
<proteinExistence type="predicted"/>
<dbReference type="Pfam" id="PF13193">
    <property type="entry name" value="AMP-binding_C"/>
    <property type="match status" value="1"/>
</dbReference>
<dbReference type="PANTHER" id="PTHR24096:SF422">
    <property type="entry name" value="BCDNA.GH02901"/>
    <property type="match status" value="1"/>
</dbReference>
<evidence type="ECO:0008006" key="6">
    <source>
        <dbReference type="Google" id="ProtNLM"/>
    </source>
</evidence>
<keyword evidence="1" id="KW-0812">Transmembrane</keyword>
<gene>
    <name evidence="4" type="ORF">EV421DRAFT_1782212</name>
</gene>
<feature type="transmembrane region" description="Helical" evidence="1">
    <location>
        <begin position="203"/>
        <end position="225"/>
    </location>
</feature>
<dbReference type="InterPro" id="IPR000873">
    <property type="entry name" value="AMP-dep_synth/lig_dom"/>
</dbReference>
<comment type="caution">
    <text evidence="4">The sequence shown here is derived from an EMBL/GenBank/DDBJ whole genome shotgun (WGS) entry which is preliminary data.</text>
</comment>
<feature type="domain" description="AMP-binding enzyme C-terminal" evidence="3">
    <location>
        <begin position="407"/>
        <end position="492"/>
    </location>
</feature>
<name>A0AA39MWR6_9AGAR</name>
<dbReference type="InterPro" id="IPR045851">
    <property type="entry name" value="AMP-bd_C_sf"/>
</dbReference>
<dbReference type="Proteomes" id="UP001175226">
    <property type="component" value="Unassembled WGS sequence"/>
</dbReference>
<evidence type="ECO:0000259" key="2">
    <source>
        <dbReference type="Pfam" id="PF00501"/>
    </source>
</evidence>
<protein>
    <recommendedName>
        <fullName evidence="6">Acetyl-CoA synthetase-like protein</fullName>
    </recommendedName>
</protein>
<keyword evidence="1" id="KW-1133">Transmembrane helix</keyword>
<dbReference type="EMBL" id="JAUEPT010000008">
    <property type="protein sequence ID" value="KAK0449477.1"/>
    <property type="molecule type" value="Genomic_DNA"/>
</dbReference>
<keyword evidence="5" id="KW-1185">Reference proteome</keyword>
<accession>A0AA39MWR6</accession>
<feature type="domain" description="AMP-dependent synthetase/ligase" evidence="2">
    <location>
        <begin position="153"/>
        <end position="361"/>
    </location>
</feature>
<dbReference type="GO" id="GO:0016405">
    <property type="term" value="F:CoA-ligase activity"/>
    <property type="evidence" value="ECO:0007669"/>
    <property type="project" value="TreeGrafter"/>
</dbReference>
<evidence type="ECO:0000313" key="4">
    <source>
        <dbReference type="EMBL" id="KAK0449477.1"/>
    </source>
</evidence>
<dbReference type="Gene3D" id="3.40.50.12780">
    <property type="entry name" value="N-terminal domain of ligase-like"/>
    <property type="match status" value="1"/>
</dbReference>
<dbReference type="Gene3D" id="3.30.300.30">
    <property type="match status" value="1"/>
</dbReference>
<keyword evidence="1" id="KW-0472">Membrane</keyword>
<dbReference type="PANTHER" id="PTHR24096">
    <property type="entry name" value="LONG-CHAIN-FATTY-ACID--COA LIGASE"/>
    <property type="match status" value="1"/>
</dbReference>